<protein>
    <submittedName>
        <fullName evidence="3">Short chain dehydrogenase/reductase family 42E, member 2</fullName>
    </submittedName>
</protein>
<dbReference type="Gene3D" id="3.40.50.720">
    <property type="entry name" value="NAD(P)-binding Rossmann-like Domain"/>
    <property type="match status" value="1"/>
</dbReference>
<evidence type="ECO:0000256" key="1">
    <source>
        <dbReference type="ARBA" id="ARBA00023002"/>
    </source>
</evidence>
<dbReference type="Pfam" id="PF01073">
    <property type="entry name" value="3Beta_HSD"/>
    <property type="match status" value="2"/>
</dbReference>
<dbReference type="Ensembl" id="ENSZLMT00000011244.1">
    <property type="protein sequence ID" value="ENSZLMP00000010938.1"/>
    <property type="gene ID" value="ENSZLMG00000007633.1"/>
</dbReference>
<dbReference type="GO" id="GO:0006694">
    <property type="term" value="P:steroid biosynthetic process"/>
    <property type="evidence" value="ECO:0007669"/>
    <property type="project" value="InterPro"/>
</dbReference>
<dbReference type="SUPFAM" id="SSF51735">
    <property type="entry name" value="NAD(P)-binding Rossmann-fold domains"/>
    <property type="match status" value="1"/>
</dbReference>
<name>A0A8D2P8R3_ZOSLA</name>
<sequence length="255" mass="28724">MSATPYRRTSDGRRRKRAGSLQKISMRAVVTGGGGYCGYKLGCALADIGASVVLCDIHKPLWAIPNGVVWIETDIRDYDAILAACEGADCVFHVASYGMSGLEQLHKKEIETVNINGTRLILNVQNIPRLVYTSSVNVVFGGLPIEDGDEESLPYFPIDKVFYFLLPLPDSYKERYNQRHLPRLIIERRLLSFKFGDPTVKMNWIHVENFVQAHILAAEALTPEKNFIAVSTQWNIQFCKNITILAFLKCNICHF</sequence>
<dbReference type="GO" id="GO:0016616">
    <property type="term" value="F:oxidoreductase activity, acting on the CH-OH group of donors, NAD or NADP as acceptor"/>
    <property type="evidence" value="ECO:0007669"/>
    <property type="project" value="InterPro"/>
</dbReference>
<organism evidence="3 4">
    <name type="scientific">Zosterops lateralis melanops</name>
    <dbReference type="NCBI Taxonomy" id="1220523"/>
    <lineage>
        <taxon>Eukaryota</taxon>
        <taxon>Metazoa</taxon>
        <taxon>Chordata</taxon>
        <taxon>Craniata</taxon>
        <taxon>Vertebrata</taxon>
        <taxon>Euteleostomi</taxon>
        <taxon>Archelosauria</taxon>
        <taxon>Archosauria</taxon>
        <taxon>Dinosauria</taxon>
        <taxon>Saurischia</taxon>
        <taxon>Theropoda</taxon>
        <taxon>Coelurosauria</taxon>
        <taxon>Aves</taxon>
        <taxon>Neognathae</taxon>
        <taxon>Neoaves</taxon>
        <taxon>Telluraves</taxon>
        <taxon>Australaves</taxon>
        <taxon>Passeriformes</taxon>
        <taxon>Sylvioidea</taxon>
        <taxon>Zosteropidae</taxon>
        <taxon>Zosterops</taxon>
    </lineage>
</organism>
<evidence type="ECO:0000259" key="2">
    <source>
        <dbReference type="Pfam" id="PF01073"/>
    </source>
</evidence>
<accession>A0A8D2P8R3</accession>
<keyword evidence="4" id="KW-1185">Reference proteome</keyword>
<dbReference type="InterPro" id="IPR002225">
    <property type="entry name" value="3Beta_OHSteriod_DH/Estase"/>
</dbReference>
<keyword evidence="1" id="KW-0560">Oxidoreductase</keyword>
<evidence type="ECO:0000313" key="4">
    <source>
        <dbReference type="Proteomes" id="UP000694401"/>
    </source>
</evidence>
<dbReference type="PANTHER" id="PTHR10366">
    <property type="entry name" value="NAD DEPENDENT EPIMERASE/DEHYDRATASE"/>
    <property type="match status" value="1"/>
</dbReference>
<dbReference type="Proteomes" id="UP000694401">
    <property type="component" value="Unassembled WGS sequence"/>
</dbReference>
<reference evidence="3" key="1">
    <citation type="submission" date="2025-08" db="UniProtKB">
        <authorList>
            <consortium name="Ensembl"/>
        </authorList>
    </citation>
    <scope>IDENTIFICATION</scope>
</reference>
<evidence type="ECO:0000313" key="3">
    <source>
        <dbReference type="Ensembl" id="ENSZLMP00000010938.1"/>
    </source>
</evidence>
<dbReference type="InterPro" id="IPR036291">
    <property type="entry name" value="NAD(P)-bd_dom_sf"/>
</dbReference>
<feature type="domain" description="3-beta hydroxysteroid dehydrogenase/isomerase" evidence="2">
    <location>
        <begin position="188"/>
        <end position="232"/>
    </location>
</feature>
<proteinExistence type="predicted"/>
<dbReference type="PANTHER" id="PTHR10366:SF241">
    <property type="entry name" value="SHORT-CHAIN DEHYDROGENASE_REDUCTASE FAMILY 42E MEMBER 2-RELATED"/>
    <property type="match status" value="1"/>
</dbReference>
<reference evidence="3" key="2">
    <citation type="submission" date="2025-09" db="UniProtKB">
        <authorList>
            <consortium name="Ensembl"/>
        </authorList>
    </citation>
    <scope>IDENTIFICATION</scope>
</reference>
<feature type="domain" description="3-beta hydroxysteroid dehydrogenase/isomerase" evidence="2">
    <location>
        <begin position="29"/>
        <end position="152"/>
    </location>
</feature>
<dbReference type="InterPro" id="IPR050425">
    <property type="entry name" value="NAD(P)_dehydrat-like"/>
</dbReference>
<dbReference type="AlphaFoldDB" id="A0A8D2P8R3"/>